<organism evidence="3 4">
    <name type="scientific">Colocasia esculenta</name>
    <name type="common">Wild taro</name>
    <name type="synonym">Arum esculentum</name>
    <dbReference type="NCBI Taxonomy" id="4460"/>
    <lineage>
        <taxon>Eukaryota</taxon>
        <taxon>Viridiplantae</taxon>
        <taxon>Streptophyta</taxon>
        <taxon>Embryophyta</taxon>
        <taxon>Tracheophyta</taxon>
        <taxon>Spermatophyta</taxon>
        <taxon>Magnoliopsida</taxon>
        <taxon>Liliopsida</taxon>
        <taxon>Araceae</taxon>
        <taxon>Aroideae</taxon>
        <taxon>Colocasieae</taxon>
        <taxon>Colocasia</taxon>
    </lineage>
</organism>
<comment type="caution">
    <text evidence="3">The sequence shown here is derived from an EMBL/GenBank/DDBJ whole genome shotgun (WGS) entry which is preliminary data.</text>
</comment>
<reference evidence="3" key="1">
    <citation type="submission" date="2017-07" db="EMBL/GenBank/DDBJ databases">
        <title>Taro Niue Genome Assembly and Annotation.</title>
        <authorList>
            <person name="Atibalentja N."/>
            <person name="Keating K."/>
            <person name="Fields C.J."/>
        </authorList>
    </citation>
    <scope>NUCLEOTIDE SEQUENCE</scope>
    <source>
        <strain evidence="3">Niue_2</strain>
        <tissue evidence="3">Leaf</tissue>
    </source>
</reference>
<evidence type="ECO:0008006" key="5">
    <source>
        <dbReference type="Google" id="ProtNLM"/>
    </source>
</evidence>
<dbReference type="EMBL" id="NMUH01007888">
    <property type="protein sequence ID" value="MQM17988.1"/>
    <property type="molecule type" value="Genomic_DNA"/>
</dbReference>
<dbReference type="Proteomes" id="UP000652761">
    <property type="component" value="Unassembled WGS sequence"/>
</dbReference>
<name>A0A843XES1_COLES</name>
<keyword evidence="1" id="KW-0472">Membrane</keyword>
<keyword evidence="4" id="KW-1185">Reference proteome</keyword>
<proteinExistence type="predicted"/>
<evidence type="ECO:0000256" key="2">
    <source>
        <dbReference type="SAM" id="SignalP"/>
    </source>
</evidence>
<evidence type="ECO:0000313" key="4">
    <source>
        <dbReference type="Proteomes" id="UP000652761"/>
    </source>
</evidence>
<keyword evidence="2" id="KW-0732">Signal</keyword>
<keyword evidence="1" id="KW-0812">Transmembrane</keyword>
<evidence type="ECO:0000313" key="3">
    <source>
        <dbReference type="EMBL" id="MQM17988.1"/>
    </source>
</evidence>
<evidence type="ECO:0000256" key="1">
    <source>
        <dbReference type="SAM" id="Phobius"/>
    </source>
</evidence>
<feature type="chain" id="PRO_5032695518" description="Secreted protein" evidence="2">
    <location>
        <begin position="21"/>
        <end position="77"/>
    </location>
</feature>
<feature type="transmembrane region" description="Helical" evidence="1">
    <location>
        <begin position="57"/>
        <end position="74"/>
    </location>
</feature>
<gene>
    <name evidence="3" type="ORF">Taro_050969</name>
</gene>
<protein>
    <recommendedName>
        <fullName evidence="5">Secreted protein</fullName>
    </recommendedName>
</protein>
<feature type="signal peptide" evidence="2">
    <location>
        <begin position="1"/>
        <end position="20"/>
    </location>
</feature>
<keyword evidence="1" id="KW-1133">Transmembrane helix</keyword>
<accession>A0A843XES1</accession>
<sequence length="77" mass="8437">MAVLAWLCLAPVGVVGLASGRPMLLVVPASVFSQFCGPILGCAEHCFRFVPDSVGFYGSRCSFLFLVFLLLWPVRDW</sequence>
<dbReference type="AlphaFoldDB" id="A0A843XES1"/>